<proteinExistence type="predicted"/>
<evidence type="ECO:0000256" key="1">
    <source>
        <dbReference type="SAM" id="Phobius"/>
    </source>
</evidence>
<evidence type="ECO:0000313" key="2">
    <source>
        <dbReference type="EMBL" id="SNB64389.1"/>
    </source>
</evidence>
<name>A0A212QXF5_9PROT</name>
<evidence type="ECO:0008006" key="4">
    <source>
        <dbReference type="Google" id="ProtNLM"/>
    </source>
</evidence>
<evidence type="ECO:0000313" key="3">
    <source>
        <dbReference type="Proteomes" id="UP000197065"/>
    </source>
</evidence>
<keyword evidence="1" id="KW-0812">Transmembrane</keyword>
<dbReference type="RefSeq" id="WP_088560673.1">
    <property type="nucleotide sequence ID" value="NZ_FYEH01000004.1"/>
</dbReference>
<keyword evidence="1" id="KW-0472">Membrane</keyword>
<organism evidence="2 3">
    <name type="scientific">Arboricoccus pini</name>
    <dbReference type="NCBI Taxonomy" id="1963835"/>
    <lineage>
        <taxon>Bacteria</taxon>
        <taxon>Pseudomonadati</taxon>
        <taxon>Pseudomonadota</taxon>
        <taxon>Alphaproteobacteria</taxon>
        <taxon>Geminicoccales</taxon>
        <taxon>Geminicoccaceae</taxon>
        <taxon>Arboricoccus</taxon>
    </lineage>
</organism>
<gene>
    <name evidence="2" type="ORF">SAMN07250955_10477</name>
</gene>
<keyword evidence="1" id="KW-1133">Transmembrane helix</keyword>
<reference evidence="2 3" key="1">
    <citation type="submission" date="2017-06" db="EMBL/GenBank/DDBJ databases">
        <authorList>
            <person name="Kim H.J."/>
            <person name="Triplett B.A."/>
        </authorList>
    </citation>
    <scope>NUCLEOTIDE SEQUENCE [LARGE SCALE GENOMIC DNA]</scope>
    <source>
        <strain evidence="2 3">B29T1</strain>
    </source>
</reference>
<dbReference type="EMBL" id="FYEH01000004">
    <property type="protein sequence ID" value="SNB64389.1"/>
    <property type="molecule type" value="Genomic_DNA"/>
</dbReference>
<feature type="transmembrane region" description="Helical" evidence="1">
    <location>
        <begin position="38"/>
        <end position="61"/>
    </location>
</feature>
<sequence>MTLANCWLAIDQGIRGAFRLARRDPAAMESFDLSVDGFYRSFLAALVTAPAYALQAVGSLLHGGWPTVMGPSGAVPMDGIYLGFAQAVSYVAGWLVFPLVAILLTRLTGLTSRYVPLIVATNWSSVLQALVLMGARWLGEATGAGNGGALFLLVSVFLVLLYEWHVVRSALQTTGFIAAGFVIADILLTVIFSQVMLLLFGV</sequence>
<feature type="transmembrane region" description="Helical" evidence="1">
    <location>
        <begin position="81"/>
        <end position="105"/>
    </location>
</feature>
<dbReference type="AlphaFoldDB" id="A0A212QXF5"/>
<feature type="transmembrane region" description="Helical" evidence="1">
    <location>
        <begin position="176"/>
        <end position="200"/>
    </location>
</feature>
<dbReference type="OrthoDB" id="8443450at2"/>
<accession>A0A212QXF5</accession>
<feature type="transmembrane region" description="Helical" evidence="1">
    <location>
        <begin position="144"/>
        <end position="164"/>
    </location>
</feature>
<dbReference type="Proteomes" id="UP000197065">
    <property type="component" value="Unassembled WGS sequence"/>
</dbReference>
<feature type="transmembrane region" description="Helical" evidence="1">
    <location>
        <begin position="117"/>
        <end position="138"/>
    </location>
</feature>
<keyword evidence="3" id="KW-1185">Reference proteome</keyword>
<protein>
    <recommendedName>
        <fullName evidence="4">Yip1 domain-containing protein</fullName>
    </recommendedName>
</protein>